<evidence type="ECO:0000313" key="1">
    <source>
        <dbReference type="EMBL" id="RNA35608.1"/>
    </source>
</evidence>
<accession>A0A3M7SJ91</accession>
<evidence type="ECO:0000313" key="2">
    <source>
        <dbReference type="Proteomes" id="UP000276133"/>
    </source>
</evidence>
<dbReference type="EMBL" id="REGN01001311">
    <property type="protein sequence ID" value="RNA35608.1"/>
    <property type="molecule type" value="Genomic_DNA"/>
</dbReference>
<keyword evidence="2" id="KW-1185">Reference proteome</keyword>
<dbReference type="AlphaFoldDB" id="A0A3M7SJ91"/>
<proteinExistence type="predicted"/>
<dbReference type="Proteomes" id="UP000276133">
    <property type="component" value="Unassembled WGS sequence"/>
</dbReference>
<reference evidence="1 2" key="1">
    <citation type="journal article" date="2018" name="Sci. Rep.">
        <title>Genomic signatures of local adaptation to the degree of environmental predictability in rotifers.</title>
        <authorList>
            <person name="Franch-Gras L."/>
            <person name="Hahn C."/>
            <person name="Garcia-Roger E.M."/>
            <person name="Carmona M.J."/>
            <person name="Serra M."/>
            <person name="Gomez A."/>
        </authorList>
    </citation>
    <scope>NUCLEOTIDE SEQUENCE [LARGE SCALE GENOMIC DNA]</scope>
    <source>
        <strain evidence="1">HYR1</strain>
    </source>
</reference>
<sequence length="66" mass="8138">MAFMSFFNILSNDKRYNAEIKERNIMHLIDFFYVSNSNIKNHNKQKLNYIVKFMKFRNSKRPFIKI</sequence>
<protein>
    <submittedName>
        <fullName evidence="1">Uncharacterized protein</fullName>
    </submittedName>
</protein>
<organism evidence="1 2">
    <name type="scientific">Brachionus plicatilis</name>
    <name type="common">Marine rotifer</name>
    <name type="synonym">Brachionus muelleri</name>
    <dbReference type="NCBI Taxonomy" id="10195"/>
    <lineage>
        <taxon>Eukaryota</taxon>
        <taxon>Metazoa</taxon>
        <taxon>Spiralia</taxon>
        <taxon>Gnathifera</taxon>
        <taxon>Rotifera</taxon>
        <taxon>Eurotatoria</taxon>
        <taxon>Monogononta</taxon>
        <taxon>Pseudotrocha</taxon>
        <taxon>Ploima</taxon>
        <taxon>Brachionidae</taxon>
        <taxon>Brachionus</taxon>
    </lineage>
</organism>
<name>A0A3M7SJ91_BRAPC</name>
<gene>
    <name evidence="1" type="ORF">BpHYR1_024053</name>
</gene>
<comment type="caution">
    <text evidence="1">The sequence shown here is derived from an EMBL/GenBank/DDBJ whole genome shotgun (WGS) entry which is preliminary data.</text>
</comment>